<dbReference type="EMBL" id="QKNX01000002">
    <property type="protein sequence ID" value="TKR25931.1"/>
    <property type="molecule type" value="Genomic_DNA"/>
</dbReference>
<dbReference type="Gene3D" id="3.30.450.40">
    <property type="match status" value="1"/>
</dbReference>
<keyword evidence="7" id="KW-1185">Reference proteome</keyword>
<organism evidence="6 7">
    <name type="scientific">Natronomonas salsuginis</name>
    <dbReference type="NCBI Taxonomy" id="2217661"/>
    <lineage>
        <taxon>Archaea</taxon>
        <taxon>Methanobacteriati</taxon>
        <taxon>Methanobacteriota</taxon>
        <taxon>Stenosarchaea group</taxon>
        <taxon>Halobacteria</taxon>
        <taxon>Halobacteriales</taxon>
        <taxon>Natronomonadaceae</taxon>
        <taxon>Natronomonas</taxon>
    </lineage>
</organism>
<dbReference type="GO" id="GO:0006310">
    <property type="term" value="P:DNA recombination"/>
    <property type="evidence" value="ECO:0007669"/>
    <property type="project" value="UniProtKB-KW"/>
</dbReference>
<dbReference type="InterPro" id="IPR007050">
    <property type="entry name" value="HTH_bacterioopsin"/>
</dbReference>
<dbReference type="Pfam" id="PF13426">
    <property type="entry name" value="PAS_9"/>
    <property type="match status" value="1"/>
</dbReference>
<dbReference type="NCBIfam" id="TIGR00229">
    <property type="entry name" value="sensory_box"/>
    <property type="match status" value="1"/>
</dbReference>
<evidence type="ECO:0000256" key="3">
    <source>
        <dbReference type="ARBA" id="ARBA00023172"/>
    </source>
</evidence>
<dbReference type="InterPro" id="IPR035965">
    <property type="entry name" value="PAS-like_dom_sf"/>
</dbReference>
<dbReference type="InterPro" id="IPR029016">
    <property type="entry name" value="GAF-like_dom_sf"/>
</dbReference>
<dbReference type="InterPro" id="IPR013762">
    <property type="entry name" value="Integrase-like_cat_sf"/>
</dbReference>
<dbReference type="Pfam" id="PF00589">
    <property type="entry name" value="Phage_integrase"/>
    <property type="match status" value="1"/>
</dbReference>
<evidence type="ECO:0000259" key="4">
    <source>
        <dbReference type="PROSITE" id="PS50112"/>
    </source>
</evidence>
<dbReference type="PROSITE" id="PS50112">
    <property type="entry name" value="PAS"/>
    <property type="match status" value="1"/>
</dbReference>
<dbReference type="InterPro" id="IPR013324">
    <property type="entry name" value="RNA_pol_sigma_r3/r4-like"/>
</dbReference>
<dbReference type="SUPFAM" id="SSF88659">
    <property type="entry name" value="Sigma3 and sigma4 domains of RNA polymerase sigma factors"/>
    <property type="match status" value="1"/>
</dbReference>
<dbReference type="Gene3D" id="1.10.10.10">
    <property type="entry name" value="Winged helix-like DNA-binding domain superfamily/Winged helix DNA-binding domain"/>
    <property type="match status" value="1"/>
</dbReference>
<dbReference type="InterPro" id="IPR000014">
    <property type="entry name" value="PAS"/>
</dbReference>
<evidence type="ECO:0000313" key="6">
    <source>
        <dbReference type="EMBL" id="TKR25931.1"/>
    </source>
</evidence>
<dbReference type="Gene3D" id="1.10.443.10">
    <property type="entry name" value="Intergrase catalytic core"/>
    <property type="match status" value="1"/>
</dbReference>
<protein>
    <submittedName>
        <fullName evidence="6">PAS domain S-box protein</fullName>
    </submittedName>
</protein>
<dbReference type="OrthoDB" id="234125at2157"/>
<evidence type="ECO:0000256" key="2">
    <source>
        <dbReference type="ARBA" id="ARBA00023163"/>
    </source>
</evidence>
<dbReference type="CDD" id="cd00130">
    <property type="entry name" value="PAS"/>
    <property type="match status" value="1"/>
</dbReference>
<dbReference type="InterPro" id="IPR003018">
    <property type="entry name" value="GAF"/>
</dbReference>
<proteinExistence type="predicted"/>
<dbReference type="SUPFAM" id="SSF56349">
    <property type="entry name" value="DNA breaking-rejoining enzymes"/>
    <property type="match status" value="1"/>
</dbReference>
<dbReference type="Proteomes" id="UP000308037">
    <property type="component" value="Unassembled WGS sequence"/>
</dbReference>
<dbReference type="Pfam" id="PF13492">
    <property type="entry name" value="GAF_3"/>
    <property type="match status" value="1"/>
</dbReference>
<evidence type="ECO:0000313" key="7">
    <source>
        <dbReference type="Proteomes" id="UP000308037"/>
    </source>
</evidence>
<dbReference type="GO" id="GO:0015074">
    <property type="term" value="P:DNA integration"/>
    <property type="evidence" value="ECO:0007669"/>
    <property type="project" value="InterPro"/>
</dbReference>
<dbReference type="InterPro" id="IPR036388">
    <property type="entry name" value="WH-like_DNA-bd_sf"/>
</dbReference>
<evidence type="ECO:0000259" key="5">
    <source>
        <dbReference type="PROSITE" id="PS51898"/>
    </source>
</evidence>
<keyword evidence="2" id="KW-0804">Transcription</keyword>
<dbReference type="CDD" id="cd00397">
    <property type="entry name" value="DNA_BRE_C"/>
    <property type="match status" value="1"/>
</dbReference>
<dbReference type="SUPFAM" id="SSF55781">
    <property type="entry name" value="GAF domain-like"/>
    <property type="match status" value="1"/>
</dbReference>
<dbReference type="SMART" id="SM00091">
    <property type="entry name" value="PAS"/>
    <property type="match status" value="1"/>
</dbReference>
<sequence>MADHLRRQEYARLRAAAETTRERLVIRLIGEAGVRPAEQTRVRPGDVDRRRFGGVTHHFLSVRDDDDTPSRRTYLSGELAQTIDEYAATAGTDPDGRLLDITPRRVQMLVSEVADRAAETTGESWFADLSSRDLRRYFARRLLVEEGIDPRIVGTIGGWDRLGALEPYLEPADDAAVAAAFGDSDRSAVDGSGLSLDESDRVVGLELDADGRIVGAEGDVRSTLEYEPNAVVGTPFGRLFTDGSRERAKPKGLLSSASRDDLTVETCWFRRADGERARLSALVCARRGDDHLTGFTAVLWDADADDGNWTASTFRRAVSAAGQPVCFATADGELEYVNLAFEELTGYTQSEVVGRPAADILSSGEDLEAYDESLRGTVSDGEPWVGQVTIRRKSGERVHLRQTVAPIGGGEFVVIVATDVTERVRRERALARRCETLEGLEGLVADINAAGRELIDASTRSEIEAAVCASLADSDAYLAAWIGGTAPGDPQLRPREGAGAAIVGDSPFTTDAGVLSSALETDHPRVAGGEFSADVAGPFDPEDVSDARAVGVVPLAYGETTYGLLVVFTDRGTAFGDRERTLLSDLGAHVGHAITAIERRNLLLADTVVELEFNCTDRGAFLVSATAAHECTCSIEAVVPVSEDSLLFYATLSNASPDAFLDTATAAPGVTDGRYIREYDDRSLLEFTVEGSSPALTLTELSATIREGVAAAGTQTLRAEISQEMSVRSVVEGLQASFPDTALRAKQAVDRPVETVADFQDSLAETLTDKQRAALRAAYFAGYFDWPRGSTAEEVADSMGVSSPTLHNHLRKAERKLLSSFFEHTRDHIGGGPPHI</sequence>
<dbReference type="InterPro" id="IPR031803">
    <property type="entry name" value="BAT_GAF/HTH-assoc"/>
</dbReference>
<dbReference type="Pfam" id="PF15915">
    <property type="entry name" value="BAT"/>
    <property type="match status" value="1"/>
</dbReference>
<dbReference type="RefSeq" id="WP_137275833.1">
    <property type="nucleotide sequence ID" value="NZ_QKNX01000002.1"/>
</dbReference>
<reference evidence="6 7" key="1">
    <citation type="submission" date="2019-04" db="EMBL/GenBank/DDBJ databases">
        <title>Natronomonas sp. F20-122 a newhaloarchaeon isolated from a saline saltern of Isla Bacuta, Huelva, Spain.</title>
        <authorList>
            <person name="Duran-Viseras A."/>
            <person name="Sanchez-Porro C."/>
            <person name="Ventosa A."/>
        </authorList>
    </citation>
    <scope>NUCLEOTIDE SEQUENCE [LARGE SCALE GENOMIC DNA]</scope>
    <source>
        <strain evidence="6 7">F20-122</strain>
    </source>
</reference>
<evidence type="ECO:0000256" key="1">
    <source>
        <dbReference type="ARBA" id="ARBA00023015"/>
    </source>
</evidence>
<dbReference type="PANTHER" id="PTHR34236:SF1">
    <property type="entry name" value="DIMETHYL SULFOXIDE REDUCTASE TRANSCRIPTIONAL ACTIVATOR"/>
    <property type="match status" value="1"/>
</dbReference>
<dbReference type="PANTHER" id="PTHR34236">
    <property type="entry name" value="DIMETHYL SULFOXIDE REDUCTASE TRANSCRIPTIONAL ACTIVATOR"/>
    <property type="match status" value="1"/>
</dbReference>
<keyword evidence="3" id="KW-0233">DNA recombination</keyword>
<feature type="domain" description="Tyr recombinase" evidence="5">
    <location>
        <begin position="1"/>
        <end position="181"/>
    </location>
</feature>
<keyword evidence="1" id="KW-0805">Transcription regulation</keyword>
<name>A0A4U5JCB3_9EURY</name>
<gene>
    <name evidence="6" type="ORF">DM868_05400</name>
</gene>
<dbReference type="InterPro" id="IPR011010">
    <property type="entry name" value="DNA_brk_join_enz"/>
</dbReference>
<comment type="caution">
    <text evidence="6">The sequence shown here is derived from an EMBL/GenBank/DDBJ whole genome shotgun (WGS) entry which is preliminary data.</text>
</comment>
<dbReference type="Gene3D" id="3.30.450.20">
    <property type="entry name" value="PAS domain"/>
    <property type="match status" value="1"/>
</dbReference>
<dbReference type="Pfam" id="PF04967">
    <property type="entry name" value="HTH_10"/>
    <property type="match status" value="1"/>
</dbReference>
<dbReference type="GO" id="GO:0003677">
    <property type="term" value="F:DNA binding"/>
    <property type="evidence" value="ECO:0007669"/>
    <property type="project" value="InterPro"/>
</dbReference>
<dbReference type="SUPFAM" id="SSF55785">
    <property type="entry name" value="PYP-like sensor domain (PAS domain)"/>
    <property type="match status" value="2"/>
</dbReference>
<dbReference type="PROSITE" id="PS51898">
    <property type="entry name" value="TYR_RECOMBINASE"/>
    <property type="match status" value="1"/>
</dbReference>
<dbReference type="InterPro" id="IPR002104">
    <property type="entry name" value="Integrase_catalytic"/>
</dbReference>
<accession>A0A4U5JCB3</accession>
<dbReference type="AlphaFoldDB" id="A0A4U5JCB3"/>
<feature type="domain" description="PAS" evidence="4">
    <location>
        <begin position="310"/>
        <end position="381"/>
    </location>
</feature>